<keyword evidence="2" id="KW-1185">Reference proteome</keyword>
<dbReference type="HOGENOM" id="CLU_2562318_0_0_1"/>
<dbReference type="STRING" id="4537.A0A0E0JSE1"/>
<dbReference type="Proteomes" id="UP000026962">
    <property type="component" value="Chromosome 1"/>
</dbReference>
<name>A0A0E0JSE1_ORYPU</name>
<accession>A0A0E0JSE1</accession>
<evidence type="ECO:0000313" key="2">
    <source>
        <dbReference type="Proteomes" id="UP000026962"/>
    </source>
</evidence>
<protein>
    <submittedName>
        <fullName evidence="1">Uncharacterized protein</fullName>
    </submittedName>
</protein>
<reference evidence="1" key="2">
    <citation type="submission" date="2018-05" db="EMBL/GenBank/DDBJ databases">
        <title>OpunRS2 (Oryza punctata Reference Sequence Version 2).</title>
        <authorList>
            <person name="Zhang J."/>
            <person name="Kudrna D."/>
            <person name="Lee S."/>
            <person name="Talag J."/>
            <person name="Welchert J."/>
            <person name="Wing R.A."/>
        </authorList>
    </citation>
    <scope>NUCLEOTIDE SEQUENCE [LARGE SCALE GENOMIC DNA]</scope>
</reference>
<organism evidence="1">
    <name type="scientific">Oryza punctata</name>
    <name type="common">Red rice</name>
    <dbReference type="NCBI Taxonomy" id="4537"/>
    <lineage>
        <taxon>Eukaryota</taxon>
        <taxon>Viridiplantae</taxon>
        <taxon>Streptophyta</taxon>
        <taxon>Embryophyta</taxon>
        <taxon>Tracheophyta</taxon>
        <taxon>Spermatophyta</taxon>
        <taxon>Magnoliopsida</taxon>
        <taxon>Liliopsida</taxon>
        <taxon>Poales</taxon>
        <taxon>Poaceae</taxon>
        <taxon>BOP clade</taxon>
        <taxon>Oryzoideae</taxon>
        <taxon>Oryzeae</taxon>
        <taxon>Oryzinae</taxon>
        <taxon>Oryza</taxon>
    </lineage>
</organism>
<reference evidence="1" key="1">
    <citation type="submission" date="2015-04" db="UniProtKB">
        <authorList>
            <consortium name="EnsemblPlants"/>
        </authorList>
    </citation>
    <scope>IDENTIFICATION</scope>
</reference>
<evidence type="ECO:0000313" key="1">
    <source>
        <dbReference type="EnsemblPlants" id="OPUNC01G39670.1"/>
    </source>
</evidence>
<dbReference type="AlphaFoldDB" id="A0A0E0JSE1"/>
<dbReference type="Gramene" id="OPUNC01G39670.1">
    <property type="protein sequence ID" value="OPUNC01G39670.1"/>
    <property type="gene ID" value="OPUNC01G39670"/>
</dbReference>
<dbReference type="EnsemblPlants" id="OPUNC01G39670.1">
    <property type="protein sequence ID" value="OPUNC01G39670.1"/>
    <property type="gene ID" value="OPUNC01G39670"/>
</dbReference>
<sequence>MYSIYLQSEVGSSIKSALKNALHTPQASLLIFCSFSSTFLLAREWLDEYGGSAGGYTVSEEKGCLVLGWKGKPIIATLCWKC</sequence>
<proteinExistence type="predicted"/>